<dbReference type="PROSITE" id="PS51145">
    <property type="entry name" value="ZU5"/>
    <property type="match status" value="1"/>
</dbReference>
<dbReference type="PANTHER" id="PTHR12582">
    <property type="entry name" value="NETRIN RECEPTOR UNC5"/>
    <property type="match status" value="1"/>
</dbReference>
<keyword evidence="2" id="KW-0675">Receptor</keyword>
<evidence type="ECO:0000313" key="2">
    <source>
        <dbReference type="EMBL" id="KAJ8050417.1"/>
    </source>
</evidence>
<dbReference type="Pfam" id="PF00791">
    <property type="entry name" value="ZU5"/>
    <property type="match status" value="1"/>
</dbReference>
<dbReference type="EMBL" id="JAIZAY010000001">
    <property type="protein sequence ID" value="KAJ8050417.1"/>
    <property type="molecule type" value="Genomic_DNA"/>
</dbReference>
<reference evidence="2" key="1">
    <citation type="submission" date="2021-10" db="EMBL/GenBank/DDBJ databases">
        <title>Tropical sea cucumber genome reveals ecological adaptation and Cuvierian tubules defense mechanism.</title>
        <authorList>
            <person name="Chen T."/>
        </authorList>
    </citation>
    <scope>NUCLEOTIDE SEQUENCE</scope>
    <source>
        <strain evidence="2">Nanhai2018</strain>
        <tissue evidence="2">Muscle</tissue>
    </source>
</reference>
<dbReference type="GO" id="GO:0016020">
    <property type="term" value="C:membrane"/>
    <property type="evidence" value="ECO:0007669"/>
    <property type="project" value="InterPro"/>
</dbReference>
<dbReference type="InterPro" id="IPR037936">
    <property type="entry name" value="UNC5A-D"/>
</dbReference>
<dbReference type="PANTHER" id="PTHR12582:SF47">
    <property type="entry name" value="NETRIN RECEPTOR UNC-5"/>
    <property type="match status" value="1"/>
</dbReference>
<dbReference type="Gene3D" id="2.60.220.30">
    <property type="match status" value="1"/>
</dbReference>
<proteinExistence type="predicted"/>
<dbReference type="AlphaFoldDB" id="A0A9Q1CQZ8"/>
<organism evidence="2 3">
    <name type="scientific">Holothuria leucospilota</name>
    <name type="common">Black long sea cucumber</name>
    <name type="synonym">Mertensiothuria leucospilota</name>
    <dbReference type="NCBI Taxonomy" id="206669"/>
    <lineage>
        <taxon>Eukaryota</taxon>
        <taxon>Metazoa</taxon>
        <taxon>Echinodermata</taxon>
        <taxon>Eleutherozoa</taxon>
        <taxon>Echinozoa</taxon>
        <taxon>Holothuroidea</taxon>
        <taxon>Aspidochirotacea</taxon>
        <taxon>Aspidochirotida</taxon>
        <taxon>Holothuriidae</taxon>
        <taxon>Holothuria</taxon>
    </lineage>
</organism>
<evidence type="ECO:0000259" key="1">
    <source>
        <dbReference type="PROSITE" id="PS51145"/>
    </source>
</evidence>
<feature type="domain" description="ZU5" evidence="1">
    <location>
        <begin position="45"/>
        <end position="183"/>
    </location>
</feature>
<comment type="caution">
    <text evidence="2">The sequence shown here is derived from an EMBL/GenBank/DDBJ whole genome shotgun (WGS) entry which is preliminary data.</text>
</comment>
<accession>A0A9Q1CQZ8</accession>
<gene>
    <name evidence="2" type="ORF">HOLleu_03620</name>
</gene>
<dbReference type="InterPro" id="IPR000906">
    <property type="entry name" value="ZU5_dom"/>
</dbReference>
<keyword evidence="3" id="KW-1185">Reference proteome</keyword>
<sequence length="374" mass="41841">MSPLYDKQQHGKTIRPECTPESVKKEEDNYVLRVPKMTKGRAGSIYKHQYIDEKGGVIVIKAAEISLHIPPGALRERTFISIEVKSVANCDINGLETSPSLTPIVSCKPDGLIFEKTVELILPHCAEFDDIRLHKATAGFVEGHIKVSTDSTNRQDEVRCVLKERYCHVYTTHFSDVVVGISNCVKKRMLVVPFSGGSTKLYVKVWIINDLPSEYTILLQEQMELNFVPFNQTGKFILENHGKCSLKVQSCVDDKKLTEVSKDIDIKQLFRNVRSAHDFEIEKTVTNASQKFVTVSFLKEPVFCLQKEIQDGDVVGSIQKENCAFDVIETQDGEVAPTQTGPDEMYAVLQRVHNIAALSVATTIGTLQEASHVI</sequence>
<protein>
    <submittedName>
        <fullName evidence="2">Netrin receptor UNC5D</fullName>
    </submittedName>
</protein>
<name>A0A9Q1CQZ8_HOLLE</name>
<dbReference type="GO" id="GO:0005042">
    <property type="term" value="F:netrin receptor activity"/>
    <property type="evidence" value="ECO:0007669"/>
    <property type="project" value="InterPro"/>
</dbReference>
<evidence type="ECO:0000313" key="3">
    <source>
        <dbReference type="Proteomes" id="UP001152320"/>
    </source>
</evidence>
<dbReference type="Proteomes" id="UP001152320">
    <property type="component" value="Chromosome 1"/>
</dbReference>